<reference evidence="2" key="1">
    <citation type="submission" date="2022-04" db="EMBL/GenBank/DDBJ databases">
        <title>Human microbiome associated bacterial genomes.</title>
        <authorList>
            <person name="Sandstrom S."/>
            <person name="Salamzade R."/>
            <person name="Kalan L.R."/>
        </authorList>
    </citation>
    <scope>NUCLEOTIDE SEQUENCE</scope>
    <source>
        <strain evidence="2">P3-SID1762</strain>
    </source>
</reference>
<evidence type="ECO:0000256" key="1">
    <source>
        <dbReference type="SAM" id="MobiDB-lite"/>
    </source>
</evidence>
<dbReference type="RefSeq" id="WP_181365970.1">
    <property type="nucleotide sequence ID" value="NZ_JAFFGT010000029.1"/>
</dbReference>
<accession>A0AAW5Q7H3</accession>
<proteinExistence type="predicted"/>
<name>A0AAW5Q7H3_9ACTN</name>
<protein>
    <submittedName>
        <fullName evidence="2">Uncharacterized protein</fullName>
    </submittedName>
</protein>
<organism evidence="2 3">
    <name type="scientific">Dietzia cinnamea</name>
    <dbReference type="NCBI Taxonomy" id="321318"/>
    <lineage>
        <taxon>Bacteria</taxon>
        <taxon>Bacillati</taxon>
        <taxon>Actinomycetota</taxon>
        <taxon>Actinomycetes</taxon>
        <taxon>Mycobacteriales</taxon>
        <taxon>Dietziaceae</taxon>
        <taxon>Dietzia</taxon>
    </lineage>
</organism>
<dbReference type="AlphaFoldDB" id="A0AAW5Q7H3"/>
<evidence type="ECO:0000313" key="2">
    <source>
        <dbReference type="EMBL" id="MCT2117876.1"/>
    </source>
</evidence>
<dbReference type="Proteomes" id="UP001206890">
    <property type="component" value="Unassembled WGS sequence"/>
</dbReference>
<comment type="caution">
    <text evidence="2">The sequence shown here is derived from an EMBL/GenBank/DDBJ whole genome shotgun (WGS) entry which is preliminary data.</text>
</comment>
<sequence>MPPRQSTNRWRALGGGAPPATWPGRELAVDVLHKGVFSAATGLIAERALRQTLVSQRGRRSHRPPTGATCGSCGLRL</sequence>
<evidence type="ECO:0000313" key="3">
    <source>
        <dbReference type="Proteomes" id="UP001206890"/>
    </source>
</evidence>
<gene>
    <name evidence="2" type="ORF">M3D93_08955</name>
</gene>
<dbReference type="EMBL" id="JALXTC010000035">
    <property type="protein sequence ID" value="MCT2117876.1"/>
    <property type="molecule type" value="Genomic_DNA"/>
</dbReference>
<feature type="region of interest" description="Disordered" evidence="1">
    <location>
        <begin position="55"/>
        <end position="77"/>
    </location>
</feature>